<keyword evidence="2" id="KW-1185">Reference proteome</keyword>
<accession>A0AAV5S5B3</accession>
<evidence type="ECO:0000313" key="2">
    <source>
        <dbReference type="Proteomes" id="UP001377567"/>
    </source>
</evidence>
<sequence>MNTEESDTRIVSIKELCDKYHITRATREKAGFVDDQVEIIDKMEYDSLKEKLTNQRINKLPPIIPITKRKYELIEESSRLQKTVKPSPAVDTTLSLSQLESLDGDTMPNEWGANKEVEAKPSIIISSDEYSDSFQAHDAQLDMNAWTFDANPVHQTILESDDFIYDSSPVPFIPISD</sequence>
<proteinExistence type="predicted"/>
<evidence type="ECO:0000313" key="1">
    <source>
        <dbReference type="EMBL" id="GMM59069.1"/>
    </source>
</evidence>
<dbReference type="EMBL" id="BTGD01000025">
    <property type="protein sequence ID" value="GMM59069.1"/>
    <property type="molecule type" value="Genomic_DNA"/>
</dbReference>
<dbReference type="AlphaFoldDB" id="A0AAV5S5B3"/>
<protein>
    <submittedName>
        <fullName evidence="1">Uncharacterized protein</fullName>
    </submittedName>
</protein>
<organism evidence="1 2">
    <name type="scientific">Maudiozyma humilis</name>
    <name type="common">Sour dough yeast</name>
    <name type="synonym">Kazachstania humilis</name>
    <dbReference type="NCBI Taxonomy" id="51915"/>
    <lineage>
        <taxon>Eukaryota</taxon>
        <taxon>Fungi</taxon>
        <taxon>Dikarya</taxon>
        <taxon>Ascomycota</taxon>
        <taxon>Saccharomycotina</taxon>
        <taxon>Saccharomycetes</taxon>
        <taxon>Saccharomycetales</taxon>
        <taxon>Saccharomycetaceae</taxon>
        <taxon>Maudiozyma</taxon>
    </lineage>
</organism>
<reference evidence="1 2" key="1">
    <citation type="journal article" date="2023" name="Elife">
        <title>Identification of key yeast species and microbe-microbe interactions impacting larval growth of Drosophila in the wild.</title>
        <authorList>
            <person name="Mure A."/>
            <person name="Sugiura Y."/>
            <person name="Maeda R."/>
            <person name="Honda K."/>
            <person name="Sakurai N."/>
            <person name="Takahashi Y."/>
            <person name="Watada M."/>
            <person name="Katoh T."/>
            <person name="Gotoh A."/>
            <person name="Gotoh Y."/>
            <person name="Taniguchi I."/>
            <person name="Nakamura K."/>
            <person name="Hayashi T."/>
            <person name="Katayama T."/>
            <person name="Uemura T."/>
            <person name="Hattori Y."/>
        </authorList>
    </citation>
    <scope>NUCLEOTIDE SEQUENCE [LARGE SCALE GENOMIC DNA]</scope>
    <source>
        <strain evidence="1 2">KH-74</strain>
    </source>
</reference>
<name>A0AAV5S5B3_MAUHU</name>
<dbReference type="Proteomes" id="UP001377567">
    <property type="component" value="Unassembled WGS sequence"/>
</dbReference>
<gene>
    <name evidence="1" type="ORF">DAKH74_056860</name>
</gene>
<comment type="caution">
    <text evidence="1">The sequence shown here is derived from an EMBL/GenBank/DDBJ whole genome shotgun (WGS) entry which is preliminary data.</text>
</comment>